<protein>
    <recommendedName>
        <fullName evidence="4">Lipoprotein</fullName>
    </recommendedName>
</protein>
<feature type="chain" id="PRO_5046789292" description="Lipoprotein" evidence="1">
    <location>
        <begin position="33"/>
        <end position="190"/>
    </location>
</feature>
<feature type="signal peptide" evidence="1">
    <location>
        <begin position="1"/>
        <end position="32"/>
    </location>
</feature>
<name>A0ABV2CWG0_9SPHN</name>
<gene>
    <name evidence="2" type="ORF">ABVV53_00415</name>
</gene>
<evidence type="ECO:0000313" key="3">
    <source>
        <dbReference type="Proteomes" id="UP001548713"/>
    </source>
</evidence>
<dbReference type="RefSeq" id="WP_353982342.1">
    <property type="nucleotide sequence ID" value="NZ_JBEWLY010000001.1"/>
</dbReference>
<keyword evidence="3" id="KW-1185">Reference proteome</keyword>
<proteinExistence type="predicted"/>
<dbReference type="Proteomes" id="UP001548713">
    <property type="component" value="Unassembled WGS sequence"/>
</dbReference>
<keyword evidence="1" id="KW-0732">Signal</keyword>
<dbReference type="EMBL" id="JBEWLY010000001">
    <property type="protein sequence ID" value="MET1753935.1"/>
    <property type="molecule type" value="Genomic_DNA"/>
</dbReference>
<dbReference type="PROSITE" id="PS51257">
    <property type="entry name" value="PROKAR_LIPOPROTEIN"/>
    <property type="match status" value="1"/>
</dbReference>
<evidence type="ECO:0000313" key="2">
    <source>
        <dbReference type="EMBL" id="MET1753935.1"/>
    </source>
</evidence>
<evidence type="ECO:0008006" key="4">
    <source>
        <dbReference type="Google" id="ProtNLM"/>
    </source>
</evidence>
<comment type="caution">
    <text evidence="2">The sequence shown here is derived from an EMBL/GenBank/DDBJ whole genome shotgun (WGS) entry which is preliminary data.</text>
</comment>
<accession>A0ABV2CWG0</accession>
<sequence>MWRVSFHTTTMKANLLAAAALTFGAFSLASCADQRIIPAPAPAALAVPAPTSTPTPVPAPSPSTAWIDAPVTPGDWSWSMENGQSVARFAGGRLILRCEPAARTVRIERSEPGSPASSGGATMTVHTQSLTRSFASRPEMGRVAVSLPARDPLLDAMAFTRGRFAVETSGMPPLFVPSWTEVSRVIEDCR</sequence>
<evidence type="ECO:0000256" key="1">
    <source>
        <dbReference type="SAM" id="SignalP"/>
    </source>
</evidence>
<reference evidence="2 3" key="1">
    <citation type="submission" date="2024-07" db="EMBL/GenBank/DDBJ databases">
        <title>Novosphingobium kalidii RD2P27.</title>
        <authorList>
            <person name="Sun J.-Q."/>
        </authorList>
    </citation>
    <scope>NUCLEOTIDE SEQUENCE [LARGE SCALE GENOMIC DNA]</scope>
    <source>
        <strain evidence="2 3">RD2P27</strain>
    </source>
</reference>
<organism evidence="2 3">
    <name type="scientific">Novosphingobium kalidii</name>
    <dbReference type="NCBI Taxonomy" id="3230299"/>
    <lineage>
        <taxon>Bacteria</taxon>
        <taxon>Pseudomonadati</taxon>
        <taxon>Pseudomonadota</taxon>
        <taxon>Alphaproteobacteria</taxon>
        <taxon>Sphingomonadales</taxon>
        <taxon>Sphingomonadaceae</taxon>
        <taxon>Novosphingobium</taxon>
    </lineage>
</organism>